<sequence>MASSSPDLADDGFAAPRLFSQGVSYTYDDVIFLPGYIGFPADAVDLSTRLSRRVPLSIPCVASPMDTVSEAAMAAAMASLGAAAVVHCNTEPHSQAAIVRAAKSRRLPFVSSVPFFSPSSSPTLNDFAGSEYALVTERGDSLSRLVGIAVAADAASREVPISVSEYMRPTPRSASSAFDFEEAATFLADEGLDYAPLVSDDGEVVDLITAKDVERIRSYPKLGKPSLGANGKFVVAASIGTREDDKGRLEQLVKAGANAIVIDSSQGNSIYQLDMIKFAKKMYPEVDLIGGNVVLSPSIHILAACWLRTVFIQDIMVIDLSRPGTVLCPMATAVYKVSSYAKDHNVPVIADGGISNSGHIVKALSLGASTVMMGSFLAGSHEAPGTYEYKDGRRVKKYRGMGSLEAMTKGSDARYLGDTLKLKVAQGVVGAVADKGSVLRFIPYTMQAVKQGLQDLGADSLQSAHDLLRSETLRLEVRTGAAQAEGGIHGLVSYVKKAF</sequence>
<evidence type="ECO:0000256" key="7">
    <source>
        <dbReference type="ARBA" id="ARBA00023027"/>
    </source>
</evidence>
<keyword evidence="2" id="KW-0479">Metal-binding</keyword>
<name>A0A317Y9X2_MAIZE</name>
<protein>
    <submittedName>
        <fullName evidence="13">Inosine-5'-monophosphate dehydrogenase</fullName>
    </submittedName>
</protein>
<dbReference type="PROSITE" id="PS51371">
    <property type="entry name" value="CBS"/>
    <property type="match status" value="1"/>
</dbReference>
<feature type="domain" description="CBS" evidence="12">
    <location>
        <begin position="167"/>
        <end position="226"/>
    </location>
</feature>
<dbReference type="SUPFAM" id="SSF54631">
    <property type="entry name" value="CBS-domain pair"/>
    <property type="match status" value="1"/>
</dbReference>
<comment type="caution">
    <text evidence="13">The sequence shown here is derived from an EMBL/GenBank/DDBJ whole genome shotgun (WGS) entry which is preliminary data.</text>
</comment>
<evidence type="ECO:0000256" key="4">
    <source>
        <dbReference type="ARBA" id="ARBA00022755"/>
    </source>
</evidence>
<dbReference type="SMART" id="SM01240">
    <property type="entry name" value="IMPDH"/>
    <property type="match status" value="1"/>
</dbReference>
<dbReference type="PIRSF" id="PIRSF000130">
    <property type="entry name" value="IMPDH"/>
    <property type="match status" value="1"/>
</dbReference>
<keyword evidence="3" id="KW-0332">GMP biosynthesis</keyword>
<dbReference type="InterPro" id="IPR046342">
    <property type="entry name" value="CBS_dom_sf"/>
</dbReference>
<dbReference type="InterPro" id="IPR005990">
    <property type="entry name" value="IMP_DH"/>
</dbReference>
<dbReference type="PANTHER" id="PTHR11911">
    <property type="entry name" value="INOSINE-5-MONOPHOSPHATE DEHYDROGENASE RELATED"/>
    <property type="match status" value="1"/>
</dbReference>
<dbReference type="FunFam" id="3.20.20.70:FF:000086">
    <property type="entry name" value="IMP dehydrogenase, putative"/>
    <property type="match status" value="1"/>
</dbReference>
<dbReference type="AlphaFoldDB" id="A0A317Y9X2"/>
<dbReference type="ExpressionAtlas" id="A0A317Y9X2">
    <property type="expression patterns" value="baseline and differential"/>
</dbReference>
<dbReference type="CDD" id="cd00381">
    <property type="entry name" value="IMPDH"/>
    <property type="match status" value="1"/>
</dbReference>
<dbReference type="GO" id="GO:0003938">
    <property type="term" value="F:IMP dehydrogenase activity"/>
    <property type="evidence" value="ECO:0007669"/>
    <property type="project" value="InterPro"/>
</dbReference>
<evidence type="ECO:0000256" key="3">
    <source>
        <dbReference type="ARBA" id="ARBA00022749"/>
    </source>
</evidence>
<gene>
    <name evidence="13" type="primary">impdh_1</name>
    <name evidence="13" type="ORF">Zm00014a_022482</name>
</gene>
<evidence type="ECO:0000256" key="2">
    <source>
        <dbReference type="ARBA" id="ARBA00022723"/>
    </source>
</evidence>
<keyword evidence="4" id="KW-0658">Purine biosynthesis</keyword>
<evidence type="ECO:0000256" key="9">
    <source>
        <dbReference type="ARBA" id="ARBA00056556"/>
    </source>
</evidence>
<evidence type="ECO:0000256" key="6">
    <source>
        <dbReference type="ARBA" id="ARBA00023002"/>
    </source>
</evidence>
<keyword evidence="6" id="KW-0560">Oxidoreductase</keyword>
<organism evidence="13">
    <name type="scientific">Zea mays</name>
    <name type="common">Maize</name>
    <dbReference type="NCBI Taxonomy" id="4577"/>
    <lineage>
        <taxon>Eukaryota</taxon>
        <taxon>Viridiplantae</taxon>
        <taxon>Streptophyta</taxon>
        <taxon>Embryophyta</taxon>
        <taxon>Tracheophyta</taxon>
        <taxon>Spermatophyta</taxon>
        <taxon>Magnoliopsida</taxon>
        <taxon>Liliopsida</taxon>
        <taxon>Poales</taxon>
        <taxon>Poaceae</taxon>
        <taxon>PACMAD clade</taxon>
        <taxon>Panicoideae</taxon>
        <taxon>Andropogonodae</taxon>
        <taxon>Andropogoneae</taxon>
        <taxon>Tripsacinae</taxon>
        <taxon>Zea</taxon>
    </lineage>
</organism>
<keyword evidence="8 11" id="KW-0129">CBS domain</keyword>
<evidence type="ECO:0000256" key="10">
    <source>
        <dbReference type="PIRSR" id="PIRSR000130-3"/>
    </source>
</evidence>
<dbReference type="PANTHER" id="PTHR11911:SF111">
    <property type="entry name" value="INOSINE-5'-MONOPHOSPHATE DEHYDROGENASE"/>
    <property type="match status" value="1"/>
</dbReference>
<comment type="similarity">
    <text evidence="1">Belongs to the IMPDH/GMPR family.</text>
</comment>
<dbReference type="EMBL" id="NCVQ01000001">
    <property type="protein sequence ID" value="PWZ55323.1"/>
    <property type="molecule type" value="Genomic_DNA"/>
</dbReference>
<feature type="binding site" evidence="10">
    <location>
        <begin position="263"/>
        <end position="265"/>
    </location>
    <ligand>
        <name>NAD(+)</name>
        <dbReference type="ChEBI" id="CHEBI:57540"/>
    </ligand>
</feature>
<dbReference type="Pfam" id="PF00478">
    <property type="entry name" value="IMPDH"/>
    <property type="match status" value="1"/>
</dbReference>
<keyword evidence="7 10" id="KW-0520">NAD</keyword>
<comment type="function">
    <text evidence="9">Catalyzes the conversion of inosine 5'-phosphate (IMP) to xanthosine 5'-phosphate (XMP), the first committed and rate-limiting step in the de novo synthesis of guanine nucleotides, and therefore plays an important role in the regulation of cell growth.</text>
</comment>
<dbReference type="InterPro" id="IPR013785">
    <property type="entry name" value="Aldolase_TIM"/>
</dbReference>
<accession>A0A317Y9X2</accession>
<evidence type="ECO:0000259" key="12">
    <source>
        <dbReference type="PROSITE" id="PS51371"/>
    </source>
</evidence>
<evidence type="ECO:0000313" key="13">
    <source>
        <dbReference type="EMBL" id="PWZ55323.1"/>
    </source>
</evidence>
<evidence type="ECO:0000256" key="1">
    <source>
        <dbReference type="ARBA" id="ARBA00005502"/>
    </source>
</evidence>
<reference evidence="13" key="1">
    <citation type="journal article" date="2018" name="Nat. Genet.">
        <title>Extensive intraspecific gene order and gene structural variations between Mo17 and other maize genomes.</title>
        <authorList>
            <person name="Sun S."/>
            <person name="Zhou Y."/>
            <person name="Chen J."/>
            <person name="Shi J."/>
            <person name="Zhao H."/>
            <person name="Zhao H."/>
            <person name="Song W."/>
            <person name="Zhang M."/>
            <person name="Cui Y."/>
            <person name="Dong X."/>
            <person name="Liu H."/>
            <person name="Ma X."/>
            <person name="Jiao Y."/>
            <person name="Wang B."/>
            <person name="Wei X."/>
            <person name="Stein J.C."/>
            <person name="Glaubitz J.C."/>
            <person name="Lu F."/>
            <person name="Yu G."/>
            <person name="Liang C."/>
            <person name="Fengler K."/>
            <person name="Li B."/>
            <person name="Rafalski A."/>
            <person name="Schnable P.S."/>
            <person name="Ware D.H."/>
            <person name="Buckler E.S."/>
            <person name="Lai J."/>
        </authorList>
    </citation>
    <scope>NUCLEOTIDE SEQUENCE [LARGE SCALE GENOMIC DNA]</scope>
    <source>
        <tissue evidence="13">Seedling</tissue>
    </source>
</reference>
<evidence type="ECO:0000256" key="5">
    <source>
        <dbReference type="ARBA" id="ARBA00022958"/>
    </source>
</evidence>
<keyword evidence="5" id="KW-0630">Potassium</keyword>
<proteinExistence type="inferred from homology"/>
<dbReference type="InterPro" id="IPR000644">
    <property type="entry name" value="CBS_dom"/>
</dbReference>
<dbReference type="GO" id="GO:0046872">
    <property type="term" value="F:metal ion binding"/>
    <property type="evidence" value="ECO:0007669"/>
    <property type="project" value="UniProtKB-KW"/>
</dbReference>
<dbReference type="Gene3D" id="3.20.20.70">
    <property type="entry name" value="Aldolase class I"/>
    <property type="match status" value="1"/>
</dbReference>
<dbReference type="SUPFAM" id="SSF51412">
    <property type="entry name" value="Inosine monophosphate dehydrogenase (IMPDH)"/>
    <property type="match status" value="1"/>
</dbReference>
<evidence type="ECO:0000256" key="8">
    <source>
        <dbReference type="ARBA" id="ARBA00023122"/>
    </source>
</evidence>
<dbReference type="InterPro" id="IPR001093">
    <property type="entry name" value="IMP_DH_GMPRt"/>
</dbReference>
<dbReference type="GO" id="GO:0006177">
    <property type="term" value="P:GMP biosynthetic process"/>
    <property type="evidence" value="ECO:0007669"/>
    <property type="project" value="UniProtKB-KW"/>
</dbReference>
<evidence type="ECO:0000256" key="11">
    <source>
        <dbReference type="PROSITE-ProRule" id="PRU00703"/>
    </source>
</evidence>
<dbReference type="Proteomes" id="UP000251960">
    <property type="component" value="Chromosome 1"/>
</dbReference>